<keyword evidence="1" id="KW-0409">Iron storage</keyword>
<evidence type="ECO:0000256" key="3">
    <source>
        <dbReference type="ARBA" id="ARBA00023004"/>
    </source>
</evidence>
<organism evidence="7 8">
    <name type="scientific">Desulfocurvibacter africanus subsp. africanus str. Walvis Bay</name>
    <dbReference type="NCBI Taxonomy" id="690850"/>
    <lineage>
        <taxon>Bacteria</taxon>
        <taxon>Pseudomonadati</taxon>
        <taxon>Thermodesulfobacteriota</taxon>
        <taxon>Desulfovibrionia</taxon>
        <taxon>Desulfovibrionales</taxon>
        <taxon>Desulfovibrionaceae</taxon>
        <taxon>Desulfocurvibacter</taxon>
    </lineage>
</organism>
<evidence type="ECO:0000256" key="2">
    <source>
        <dbReference type="ARBA" id="ARBA00022723"/>
    </source>
</evidence>
<dbReference type="AlphaFoldDB" id="F3YZI2"/>
<dbReference type="KEGG" id="daf:Desaf_1342"/>
<reference evidence="7 8" key="1">
    <citation type="journal article" date="2011" name="J. Bacteriol.">
        <title>Genome sequence of the mercury-methylating and pleomorphic Desulfovibrio africanus Strain Walvis Bay.</title>
        <authorList>
            <person name="Brown S.D."/>
            <person name="Wall J.D."/>
            <person name="Kucken A.M."/>
            <person name="Gilmour C.C."/>
            <person name="Podar M."/>
            <person name="Brandt C.C."/>
            <person name="Teshima H."/>
            <person name="Detter J.C."/>
            <person name="Han C.S."/>
            <person name="Land M.L."/>
            <person name="Lucas S."/>
            <person name="Han J."/>
            <person name="Pennacchio L."/>
            <person name="Nolan M."/>
            <person name="Pitluck S."/>
            <person name="Woyke T."/>
            <person name="Goodwin L."/>
            <person name="Palumbo A.V."/>
            <person name="Elias D.A."/>
        </authorList>
    </citation>
    <scope>NUCLEOTIDE SEQUENCE [LARGE SCALE GENOMIC DNA]</scope>
    <source>
        <strain evidence="7 8">Walvis Bay</strain>
    </source>
</reference>
<evidence type="ECO:0000313" key="7">
    <source>
        <dbReference type="EMBL" id="EGJ49681.1"/>
    </source>
</evidence>
<dbReference type="InterPro" id="IPR030907">
    <property type="entry name" value="Ferrit_encaps"/>
</dbReference>
<dbReference type="Gene3D" id="6.10.140.1960">
    <property type="match status" value="1"/>
</dbReference>
<dbReference type="InterPro" id="IPR054581">
    <property type="entry name" value="EncFtn-like"/>
</dbReference>
<dbReference type="GO" id="GO:0140737">
    <property type="term" value="C:encapsulin nanocompartment"/>
    <property type="evidence" value="ECO:0007669"/>
    <property type="project" value="UniProtKB-SubCell"/>
</dbReference>
<name>F3YZI2_DESAF</name>
<accession>F3YZI2</accession>
<dbReference type="GO" id="GO:0046872">
    <property type="term" value="F:metal ion binding"/>
    <property type="evidence" value="ECO:0007669"/>
    <property type="project" value="UniProtKB-KW"/>
</dbReference>
<protein>
    <recommendedName>
        <fullName evidence="9">Ferritin</fullName>
    </recommendedName>
</protein>
<dbReference type="GO" id="GO:0006879">
    <property type="term" value="P:intracellular iron ion homeostasis"/>
    <property type="evidence" value="ECO:0007669"/>
    <property type="project" value="UniProtKB-KW"/>
</dbReference>
<evidence type="ECO:0000313" key="8">
    <source>
        <dbReference type="Proteomes" id="UP000007844"/>
    </source>
</evidence>
<dbReference type="InterPro" id="IPR009078">
    <property type="entry name" value="Ferritin-like_SF"/>
</dbReference>
<dbReference type="GO" id="GO:0004322">
    <property type="term" value="F:ferroxidase activity"/>
    <property type="evidence" value="ECO:0007669"/>
    <property type="project" value="InterPro"/>
</dbReference>
<dbReference type="STRING" id="690850.Desaf_1342"/>
<dbReference type="Pfam" id="PF22277">
    <property type="entry name" value="EncFtn-like"/>
    <property type="match status" value="1"/>
</dbReference>
<gene>
    <name evidence="7" type="ORF">Desaf_1342</name>
</gene>
<evidence type="ECO:0000256" key="4">
    <source>
        <dbReference type="ARBA" id="ARBA00033738"/>
    </source>
</evidence>
<feature type="region of interest" description="Disordered" evidence="6">
    <location>
        <begin position="99"/>
        <end position="135"/>
    </location>
</feature>
<sequence>MANQYHEPVGELTQQDRNYVRALMSLKEEIEAVDWYHQRVATCPDPQLKSILAHNRDEEIEHAVMALEWLRRNMPGWDEQMRTYLFTEGDVTAIEEAAETDEAGEAGGRAADEPVMETSKPAGGGLGIGSLKKIA</sequence>
<dbReference type="HOGENOM" id="CLU_161402_0_0_7"/>
<keyword evidence="8" id="KW-1185">Reference proteome</keyword>
<evidence type="ECO:0000256" key="5">
    <source>
        <dbReference type="ARBA" id="ARBA00033787"/>
    </source>
</evidence>
<dbReference type="Proteomes" id="UP000007844">
    <property type="component" value="Chromosome"/>
</dbReference>
<evidence type="ECO:0000256" key="1">
    <source>
        <dbReference type="ARBA" id="ARBA00022434"/>
    </source>
</evidence>
<evidence type="ECO:0000256" key="6">
    <source>
        <dbReference type="SAM" id="MobiDB-lite"/>
    </source>
</evidence>
<dbReference type="EMBL" id="CP003221">
    <property type="protein sequence ID" value="EGJ49681.1"/>
    <property type="molecule type" value="Genomic_DNA"/>
</dbReference>
<evidence type="ECO:0008006" key="9">
    <source>
        <dbReference type="Google" id="ProtNLM"/>
    </source>
</evidence>
<keyword evidence="2" id="KW-0479">Metal-binding</keyword>
<keyword evidence="5" id="KW-1284">Encapsulin nanocompartment</keyword>
<dbReference type="eggNOG" id="COG3461">
    <property type="taxonomic scope" value="Bacteria"/>
</dbReference>
<dbReference type="NCBIfam" id="TIGR04535">
    <property type="entry name" value="ferrit_encaps"/>
    <property type="match status" value="1"/>
</dbReference>
<comment type="subcellular location">
    <subcellularLocation>
        <location evidence="4">Encapsulin nanocompartment</location>
    </subcellularLocation>
</comment>
<proteinExistence type="predicted"/>
<dbReference type="SUPFAM" id="SSF47240">
    <property type="entry name" value="Ferritin-like"/>
    <property type="match status" value="1"/>
</dbReference>
<dbReference type="RefSeq" id="WP_014259473.1">
    <property type="nucleotide sequence ID" value="NC_016629.1"/>
</dbReference>
<keyword evidence="3" id="KW-0408">Iron</keyword>